<comment type="subcellular location">
    <subcellularLocation>
        <location evidence="1 6">Mitochondrion</location>
    </subcellularLocation>
</comment>
<comment type="caution">
    <text evidence="7">The sequence shown here is derived from an EMBL/GenBank/DDBJ whole genome shotgun (WGS) entry which is preliminary data.</text>
</comment>
<reference evidence="7" key="1">
    <citation type="journal article" date="2019" name="G3 (Bethesda)">
        <title>Genome Assemblies of Two Rare Opportunistic Yeast Pathogens: Diutina rugosa (syn. Candida rugosa) and Trichomonascus ciferrii (syn. Candida ciferrii).</title>
        <authorList>
            <person name="Mixao V."/>
            <person name="Saus E."/>
            <person name="Hansen A.P."/>
            <person name="Lass-Florl C."/>
            <person name="Gabaldon T."/>
        </authorList>
    </citation>
    <scope>NUCLEOTIDE SEQUENCE</scope>
    <source>
        <strain evidence="7">CBS 4856</strain>
    </source>
</reference>
<dbReference type="Proteomes" id="UP000761534">
    <property type="component" value="Unassembled WGS sequence"/>
</dbReference>
<dbReference type="Pfam" id="PF17049">
    <property type="entry name" value="AEP1"/>
    <property type="match status" value="1"/>
</dbReference>
<organism evidence="7 8">
    <name type="scientific">Trichomonascus ciferrii</name>
    <dbReference type="NCBI Taxonomy" id="44093"/>
    <lineage>
        <taxon>Eukaryota</taxon>
        <taxon>Fungi</taxon>
        <taxon>Dikarya</taxon>
        <taxon>Ascomycota</taxon>
        <taxon>Saccharomycotina</taxon>
        <taxon>Dipodascomycetes</taxon>
        <taxon>Dipodascales</taxon>
        <taxon>Trichomonascaceae</taxon>
        <taxon>Trichomonascus</taxon>
        <taxon>Trichomonascus ciferrii complex</taxon>
    </lineage>
</organism>
<keyword evidence="8" id="KW-1185">Reference proteome</keyword>
<dbReference type="EMBL" id="SWFS01000348">
    <property type="protein sequence ID" value="KAA8909136.1"/>
    <property type="molecule type" value="Genomic_DNA"/>
</dbReference>
<dbReference type="GO" id="GO:0045182">
    <property type="term" value="F:translation regulator activity"/>
    <property type="evidence" value="ECO:0007669"/>
    <property type="project" value="InterPro"/>
</dbReference>
<name>A0A642V6R7_9ASCO</name>
<comment type="function">
    <text evidence="6">Required for translation of the mitochondrial OLI1 transcript encoding subunit 9 of mitochondrial ATP synthase.</text>
</comment>
<evidence type="ECO:0000256" key="1">
    <source>
        <dbReference type="ARBA" id="ARBA00004173"/>
    </source>
</evidence>
<sequence length="714" mass="80400">MRSELLIRQTGLLRRVGALPSTPGPACSGRVYYSTEKSGHREDGLRLEHPFAVLDEYKLFEALLSNRRRTRASDTPYVSQIKRLRERDGQKARERRSGLSNGFRRLDGDMLKAKNATGSSYVAIQGLEADGDTVEKIRRLMHNSATTSHDLDGFLKIKCPMDLNTASTKRWLVTMLTSMVAESTKRTLPAMIDLLSTYWTLGFEEGLDFSEREAYMLTTALFQRALVVCRPTEYTVRNQEVAAHYGLDDVDVFRHFLDAYVDSFEPDDVHQRGEKRQTLHDLLFRLAAQSGRIDVADAILSDLLQRSLVPSPDSIDVLVVALSKHINAQRQIFPGTDAEFASVIKHDLVAYRALLISENVSPSVVDFLLSWAENLDEVYSILEISANARQSDKIFDQCQVPILNAVVRCALLDGGTGATPIHVRAMAHMFGVLNRFTASSTGITAAAYDQCLLLSAIYGNSAGMYRSLSMRQALQPHQEIPNEVLAQVLDHLPATTRHESAVVVETKGSEYWWFSNDLIRGSETLDHAVLNHLRKMIHSPTNADVYRRYVGALGRFRYTESLRQEWEQVLATEDLDVLSQDVVLEFLSAFRVCEAYEDGLGVLDSVLLKTHSGKAMSILRRVFQHEILPLEETLRFSASWFIRHKEHSQQWPVADIQKIFDEITAPENHPRFSPHEATLIASVSKAISELVIQVRQGFDVETSVNTLNDILQPK</sequence>
<keyword evidence="5 6" id="KW-0496">Mitochondrion</keyword>
<evidence type="ECO:0000256" key="5">
    <source>
        <dbReference type="ARBA" id="ARBA00023128"/>
    </source>
</evidence>
<dbReference type="GO" id="GO:0005739">
    <property type="term" value="C:mitochondrion"/>
    <property type="evidence" value="ECO:0007669"/>
    <property type="project" value="UniProtKB-SubCell"/>
</dbReference>
<comment type="similarity">
    <text evidence="2 6">Belongs to the AEP1 family.</text>
</comment>
<proteinExistence type="inferred from homology"/>
<dbReference type="OrthoDB" id="10452409at2759"/>
<dbReference type="AlphaFoldDB" id="A0A642V6R7"/>
<gene>
    <name evidence="7" type="ORF">TRICI_004613</name>
</gene>
<keyword evidence="4 6" id="KW-0809">Transit peptide</keyword>
<dbReference type="VEuPathDB" id="FungiDB:TRICI_004613"/>
<accession>A0A642V6R7</accession>
<keyword evidence="3 6" id="KW-0810">Translation regulation</keyword>
<evidence type="ECO:0000313" key="7">
    <source>
        <dbReference type="EMBL" id="KAA8909136.1"/>
    </source>
</evidence>
<dbReference type="InterPro" id="IPR031467">
    <property type="entry name" value="Aep1"/>
</dbReference>
<evidence type="ECO:0000256" key="4">
    <source>
        <dbReference type="ARBA" id="ARBA00022946"/>
    </source>
</evidence>
<evidence type="ECO:0000256" key="3">
    <source>
        <dbReference type="ARBA" id="ARBA00022845"/>
    </source>
</evidence>
<evidence type="ECO:0000256" key="2">
    <source>
        <dbReference type="ARBA" id="ARBA00008176"/>
    </source>
</evidence>
<evidence type="ECO:0000313" key="8">
    <source>
        <dbReference type="Proteomes" id="UP000761534"/>
    </source>
</evidence>
<evidence type="ECO:0000256" key="6">
    <source>
        <dbReference type="RuleBase" id="RU362136"/>
    </source>
</evidence>
<protein>
    <recommendedName>
        <fullName evidence="6">ATPase expression protein 1</fullName>
    </recommendedName>
</protein>